<dbReference type="InterPro" id="IPR013078">
    <property type="entry name" value="His_Pase_superF_clade-1"/>
</dbReference>
<dbReference type="AlphaFoldDB" id="A0A918F0T8"/>
<keyword evidence="2" id="KW-1185">Reference proteome</keyword>
<sequence length="197" mass="20929">MTIRLALVCAAAPKGREVRFADTPLDEQTLRQAHVAAASLPAATRLYTAPSQRCRQTAEAFGWDAAVTESALRDVDMGSWHGRTPEEVATADPAAFTAWLSDPEAAPQGGESVAEVCRRVADWLDALPAEAGRVTAVVEQAVARAAVIRALSAPLTSFWRVDVPPLTAVSLTGRAGRWNLRLGPAFVESPVEEGEDG</sequence>
<evidence type="ECO:0000313" key="1">
    <source>
        <dbReference type="EMBL" id="GGQ97103.1"/>
    </source>
</evidence>
<dbReference type="InterPro" id="IPR050275">
    <property type="entry name" value="PGM_Phosphatase"/>
</dbReference>
<protein>
    <submittedName>
        <fullName evidence="1">Phosphoglycerate mutase</fullName>
    </submittedName>
</protein>
<dbReference type="Pfam" id="PF00300">
    <property type="entry name" value="His_Phos_1"/>
    <property type="match status" value="1"/>
</dbReference>
<dbReference type="RefSeq" id="WP_189560341.1">
    <property type="nucleotide sequence ID" value="NZ_BMTU01000011.1"/>
</dbReference>
<reference evidence="1" key="1">
    <citation type="journal article" date="2014" name="Int. J. Syst. Evol. Microbiol.">
        <title>Complete genome sequence of Corynebacterium casei LMG S-19264T (=DSM 44701T), isolated from a smear-ripened cheese.</title>
        <authorList>
            <consortium name="US DOE Joint Genome Institute (JGI-PGF)"/>
            <person name="Walter F."/>
            <person name="Albersmeier A."/>
            <person name="Kalinowski J."/>
            <person name="Ruckert C."/>
        </authorList>
    </citation>
    <scope>NUCLEOTIDE SEQUENCE</scope>
    <source>
        <strain evidence="1">JCM 4403</strain>
    </source>
</reference>
<organism evidence="1 2">
    <name type="scientific">Streptomyces pilosus</name>
    <dbReference type="NCBI Taxonomy" id="28893"/>
    <lineage>
        <taxon>Bacteria</taxon>
        <taxon>Bacillati</taxon>
        <taxon>Actinomycetota</taxon>
        <taxon>Actinomycetes</taxon>
        <taxon>Kitasatosporales</taxon>
        <taxon>Streptomycetaceae</taxon>
        <taxon>Streptomyces</taxon>
    </lineage>
</organism>
<dbReference type="PANTHER" id="PTHR48100">
    <property type="entry name" value="BROAD-SPECIFICITY PHOSPHATASE YOR283W-RELATED"/>
    <property type="match status" value="1"/>
</dbReference>
<comment type="caution">
    <text evidence="1">The sequence shown here is derived from an EMBL/GenBank/DDBJ whole genome shotgun (WGS) entry which is preliminary data.</text>
</comment>
<dbReference type="EMBL" id="BMTU01000011">
    <property type="protein sequence ID" value="GGQ97103.1"/>
    <property type="molecule type" value="Genomic_DNA"/>
</dbReference>
<dbReference type="PANTHER" id="PTHR48100:SF10">
    <property type="entry name" value="2-CARBOXY-D-ARABINITOL-1-PHOSPHATASE-RELATED"/>
    <property type="match status" value="1"/>
</dbReference>
<dbReference type="InterPro" id="IPR029033">
    <property type="entry name" value="His_PPase_superfam"/>
</dbReference>
<reference evidence="1" key="2">
    <citation type="submission" date="2020-09" db="EMBL/GenBank/DDBJ databases">
        <authorList>
            <person name="Sun Q."/>
            <person name="Ohkuma M."/>
        </authorList>
    </citation>
    <scope>NUCLEOTIDE SEQUENCE</scope>
    <source>
        <strain evidence="1">JCM 4403</strain>
    </source>
</reference>
<gene>
    <name evidence="1" type="ORF">GCM10010280_51010</name>
</gene>
<accession>A0A918F0T8</accession>
<name>A0A918F0T8_9ACTN</name>
<proteinExistence type="predicted"/>
<dbReference type="Gene3D" id="3.40.50.1240">
    <property type="entry name" value="Phosphoglycerate mutase-like"/>
    <property type="match status" value="1"/>
</dbReference>
<dbReference type="SUPFAM" id="SSF53254">
    <property type="entry name" value="Phosphoglycerate mutase-like"/>
    <property type="match status" value="1"/>
</dbReference>
<evidence type="ECO:0000313" key="2">
    <source>
        <dbReference type="Proteomes" id="UP000656732"/>
    </source>
</evidence>
<dbReference type="SMART" id="SM00855">
    <property type="entry name" value="PGAM"/>
    <property type="match status" value="1"/>
</dbReference>
<dbReference type="GO" id="GO:0016791">
    <property type="term" value="F:phosphatase activity"/>
    <property type="evidence" value="ECO:0007669"/>
    <property type="project" value="TreeGrafter"/>
</dbReference>
<dbReference type="Proteomes" id="UP000656732">
    <property type="component" value="Unassembled WGS sequence"/>
</dbReference>